<keyword evidence="3" id="KW-0813">Transport</keyword>
<dbReference type="SUPFAM" id="SSF52540">
    <property type="entry name" value="P-loop containing nucleoside triphosphate hydrolases"/>
    <property type="match status" value="1"/>
</dbReference>
<dbReference type="InterPro" id="IPR027417">
    <property type="entry name" value="P-loop_NTPase"/>
</dbReference>
<reference evidence="12" key="1">
    <citation type="submission" date="2020-05" db="EMBL/GenBank/DDBJ databases">
        <title>Phylogenomic resolution of chytrid fungi.</title>
        <authorList>
            <person name="Stajich J.E."/>
            <person name="Amses K."/>
            <person name="Simmons R."/>
            <person name="Seto K."/>
            <person name="Myers J."/>
            <person name="Bonds A."/>
            <person name="Quandt C.A."/>
            <person name="Barry K."/>
            <person name="Liu P."/>
            <person name="Grigoriev I."/>
            <person name="Longcore J.E."/>
            <person name="James T.Y."/>
        </authorList>
    </citation>
    <scope>NUCLEOTIDE SEQUENCE</scope>
    <source>
        <strain evidence="12">JEL0318</strain>
    </source>
</reference>
<protein>
    <recommendedName>
        <fullName evidence="14">Dynein light intermediate chain</fullName>
    </recommendedName>
</protein>
<dbReference type="GO" id="GO:0045504">
    <property type="term" value="F:dynein heavy chain binding"/>
    <property type="evidence" value="ECO:0007669"/>
    <property type="project" value="TreeGrafter"/>
</dbReference>
<keyword evidence="5" id="KW-0493">Microtubule</keyword>
<sequence length="414" mass="45836">MHRQPNGHTSASHQQSPLAKRSGPATVTFSNVDPYASDDDVDPSEDYFNHDQISPEGVADTDDDYNIDDEPKEIWSSILKGVAATKAQLPIKNVIVLGDARAGKQTIIDALRQHTEDPDQQTNDKGSRLALSYSYMEVTEDDSEDVVARVGLYNLSNDVAYQSLLRFALNLDTLADSLVVLVLDWTKPWTFFDSLDRWLTFLERSVGVMVEQRTRLVEELRGKLECFIRDYVEPAGDGQEGSTGAAIPPRPEPSTPSASQVVLPLSRGTLTNNLGIPLVIVAAKSDATVNLERERDYKEDQFDFIQQSLRTVCLKYGAALFYTSTHRPQTLTNLRSYVLHRLIGTPATYSSAVSSVGGQSLQLVTPSSFAFDLRARVLDRDTVLVPSGWDSWGKIRVLREGFDCEGMSGLEEEG</sequence>
<dbReference type="Pfam" id="PF05783">
    <property type="entry name" value="DLIC"/>
    <property type="match status" value="2"/>
</dbReference>
<evidence type="ECO:0000313" key="13">
    <source>
        <dbReference type="Proteomes" id="UP001212841"/>
    </source>
</evidence>
<feature type="compositionally biased region" description="Polar residues" evidence="11">
    <location>
        <begin position="1"/>
        <end position="17"/>
    </location>
</feature>
<feature type="region of interest" description="Disordered" evidence="11">
    <location>
        <begin position="1"/>
        <end position="67"/>
    </location>
</feature>
<keyword evidence="9" id="KW-0505">Motor protein</keyword>
<keyword evidence="4" id="KW-0963">Cytoplasm</keyword>
<keyword evidence="7" id="KW-0067">ATP-binding</keyword>
<dbReference type="GO" id="GO:0007018">
    <property type="term" value="P:microtubule-based movement"/>
    <property type="evidence" value="ECO:0007669"/>
    <property type="project" value="InterPro"/>
</dbReference>
<dbReference type="PANTHER" id="PTHR12688">
    <property type="entry name" value="DYNEIN LIGHT INTERMEDIATE CHAIN"/>
    <property type="match status" value="1"/>
</dbReference>
<organism evidence="12 13">
    <name type="scientific">Rhizophlyctis rosea</name>
    <dbReference type="NCBI Taxonomy" id="64517"/>
    <lineage>
        <taxon>Eukaryota</taxon>
        <taxon>Fungi</taxon>
        <taxon>Fungi incertae sedis</taxon>
        <taxon>Chytridiomycota</taxon>
        <taxon>Chytridiomycota incertae sedis</taxon>
        <taxon>Chytridiomycetes</taxon>
        <taxon>Rhizophlyctidales</taxon>
        <taxon>Rhizophlyctidaceae</taxon>
        <taxon>Rhizophlyctis</taxon>
    </lineage>
</organism>
<dbReference type="GO" id="GO:0005868">
    <property type="term" value="C:cytoplasmic dynein complex"/>
    <property type="evidence" value="ECO:0007669"/>
    <property type="project" value="InterPro"/>
</dbReference>
<dbReference type="Gene3D" id="3.40.50.300">
    <property type="entry name" value="P-loop containing nucleotide triphosphate hydrolases"/>
    <property type="match status" value="1"/>
</dbReference>
<proteinExistence type="inferred from homology"/>
<evidence type="ECO:0008006" key="14">
    <source>
        <dbReference type="Google" id="ProtNLM"/>
    </source>
</evidence>
<dbReference type="PANTHER" id="PTHR12688:SF0">
    <property type="entry name" value="DYNEIN LIGHT INTERMEDIATE CHAIN"/>
    <property type="match status" value="1"/>
</dbReference>
<evidence type="ECO:0000256" key="1">
    <source>
        <dbReference type="ARBA" id="ARBA00004245"/>
    </source>
</evidence>
<comment type="caution">
    <text evidence="12">The sequence shown here is derived from an EMBL/GenBank/DDBJ whole genome shotgun (WGS) entry which is preliminary data.</text>
</comment>
<dbReference type="GO" id="GO:0005874">
    <property type="term" value="C:microtubule"/>
    <property type="evidence" value="ECO:0007669"/>
    <property type="project" value="UniProtKB-KW"/>
</dbReference>
<accession>A0AAD5SBV4</accession>
<evidence type="ECO:0000256" key="8">
    <source>
        <dbReference type="ARBA" id="ARBA00023017"/>
    </source>
</evidence>
<dbReference type="GO" id="GO:0000226">
    <property type="term" value="P:microtubule cytoskeleton organization"/>
    <property type="evidence" value="ECO:0007669"/>
    <property type="project" value="TreeGrafter"/>
</dbReference>
<dbReference type="EMBL" id="JADGJD010000639">
    <property type="protein sequence ID" value="KAJ3049472.1"/>
    <property type="molecule type" value="Genomic_DNA"/>
</dbReference>
<dbReference type="GO" id="GO:0005524">
    <property type="term" value="F:ATP binding"/>
    <property type="evidence" value="ECO:0007669"/>
    <property type="project" value="UniProtKB-KW"/>
</dbReference>
<evidence type="ECO:0000256" key="5">
    <source>
        <dbReference type="ARBA" id="ARBA00022701"/>
    </source>
</evidence>
<evidence type="ECO:0000256" key="3">
    <source>
        <dbReference type="ARBA" id="ARBA00022448"/>
    </source>
</evidence>
<evidence type="ECO:0000256" key="10">
    <source>
        <dbReference type="ARBA" id="ARBA00023212"/>
    </source>
</evidence>
<keyword evidence="10" id="KW-0206">Cytoskeleton</keyword>
<evidence type="ECO:0000256" key="11">
    <source>
        <dbReference type="SAM" id="MobiDB-lite"/>
    </source>
</evidence>
<evidence type="ECO:0000256" key="4">
    <source>
        <dbReference type="ARBA" id="ARBA00022490"/>
    </source>
</evidence>
<dbReference type="GO" id="GO:0035974">
    <property type="term" value="C:meiotic spindle pole body"/>
    <property type="evidence" value="ECO:0007669"/>
    <property type="project" value="TreeGrafter"/>
</dbReference>
<dbReference type="InterPro" id="IPR008467">
    <property type="entry name" value="Dynein1_light_intermed_chain"/>
</dbReference>
<evidence type="ECO:0000256" key="9">
    <source>
        <dbReference type="ARBA" id="ARBA00023175"/>
    </source>
</evidence>
<dbReference type="AlphaFoldDB" id="A0AAD5SBV4"/>
<evidence type="ECO:0000313" key="12">
    <source>
        <dbReference type="EMBL" id="KAJ3049472.1"/>
    </source>
</evidence>
<dbReference type="InterPro" id="IPR022780">
    <property type="entry name" value="Dynein_light_int_chain"/>
</dbReference>
<evidence type="ECO:0000256" key="7">
    <source>
        <dbReference type="ARBA" id="ARBA00022840"/>
    </source>
</evidence>
<keyword evidence="13" id="KW-1185">Reference proteome</keyword>
<feature type="compositionally biased region" description="Acidic residues" evidence="11">
    <location>
        <begin position="36"/>
        <end position="45"/>
    </location>
</feature>
<dbReference type="Proteomes" id="UP001212841">
    <property type="component" value="Unassembled WGS sequence"/>
</dbReference>
<feature type="non-terminal residue" evidence="12">
    <location>
        <position position="1"/>
    </location>
</feature>
<gene>
    <name evidence="12" type="ORF">HK097_009531</name>
</gene>
<evidence type="ECO:0000256" key="6">
    <source>
        <dbReference type="ARBA" id="ARBA00022741"/>
    </source>
</evidence>
<comment type="subcellular location">
    <subcellularLocation>
        <location evidence="1">Cytoplasm</location>
        <location evidence="1">Cytoskeleton</location>
    </subcellularLocation>
</comment>
<comment type="similarity">
    <text evidence="2">Belongs to the dynein light intermediate chain family.</text>
</comment>
<evidence type="ECO:0000256" key="2">
    <source>
        <dbReference type="ARBA" id="ARBA00006831"/>
    </source>
</evidence>
<keyword evidence="6" id="KW-0547">Nucleotide-binding</keyword>
<keyword evidence="8" id="KW-0243">Dynein</keyword>
<name>A0AAD5SBV4_9FUNG</name>
<feature type="region of interest" description="Disordered" evidence="11">
    <location>
        <begin position="235"/>
        <end position="259"/>
    </location>
</feature>